<dbReference type="EC" id="5.6.2.1" evidence="3"/>
<dbReference type="SUPFAM" id="SSF56349">
    <property type="entry name" value="DNA breaking-rejoining enzymes"/>
    <property type="match status" value="1"/>
</dbReference>
<evidence type="ECO:0000256" key="1">
    <source>
        <dbReference type="ARBA" id="ARBA00000213"/>
    </source>
</evidence>
<dbReference type="RefSeq" id="WP_160753492.1">
    <property type="nucleotide sequence ID" value="NZ_WTYA01000007.1"/>
</dbReference>
<dbReference type="Gene3D" id="3.90.15.10">
    <property type="entry name" value="Topoisomerase I, Chain A, domain 3"/>
    <property type="match status" value="1"/>
</dbReference>
<dbReference type="InterPro" id="IPR013500">
    <property type="entry name" value="TopoI_cat_euk"/>
</dbReference>
<keyword evidence="6 9" id="KW-0413">Isomerase</keyword>
<evidence type="ECO:0000256" key="2">
    <source>
        <dbReference type="ARBA" id="ARBA00006645"/>
    </source>
</evidence>
<proteinExistence type="inferred from homology"/>
<keyword evidence="5" id="KW-0238">DNA-binding</keyword>
<dbReference type="OrthoDB" id="9778962at2"/>
<protein>
    <recommendedName>
        <fullName evidence="3">DNA topoisomerase</fullName>
        <ecNumber evidence="3">5.6.2.1</ecNumber>
    </recommendedName>
</protein>
<dbReference type="Gene3D" id="1.10.132.120">
    <property type="match status" value="1"/>
</dbReference>
<evidence type="ECO:0000259" key="8">
    <source>
        <dbReference type="Pfam" id="PF21338"/>
    </source>
</evidence>
<dbReference type="PROSITE" id="PS52038">
    <property type="entry name" value="TOPO_IB_2"/>
    <property type="match status" value="1"/>
</dbReference>
<evidence type="ECO:0000313" key="9">
    <source>
        <dbReference type="EMBL" id="MXP29197.1"/>
    </source>
</evidence>
<sequence length="333" mass="38141">MEKLIFVDDNLPGITRRRAGTGWAYYDPHGELISDKAEKRRLNAIALPPAYRDAWFCPAENGHILATGFDDKGRKQYRYHPEFRARRECEKFDGCAAFGKLLPLVRQRVAQDLSARDLHHDRIVAGVVRLLDLGILRIGNERYAKTNKSFGATTLRRRHAEVTGKTLRLRYKAKSGKSREIELSDRHLAMVVGKLQDLPGQRLFQYIDDDQGYHPVTSGDVNEYLCETMGEHFTAKSFRTWHASVLAFDLLAHATERVTIKTLTEEVANKLGNTSAVTRKSYIHPAIFELIERQDDWREALRLPRQTKWLTREERGFIAFVEDQPPAEALLAA</sequence>
<dbReference type="InterPro" id="IPR011010">
    <property type="entry name" value="DNA_brk_join_enz"/>
</dbReference>
<comment type="similarity">
    <text evidence="2">Belongs to the type IB topoisomerase family.</text>
</comment>
<reference evidence="9 10" key="1">
    <citation type="submission" date="2019-12" db="EMBL/GenBank/DDBJ databases">
        <title>Genomic-based taxomic classification of the family Erythrobacteraceae.</title>
        <authorList>
            <person name="Xu L."/>
        </authorList>
    </citation>
    <scope>NUCLEOTIDE SEQUENCE [LARGE SCALE GENOMIC DNA]</scope>
    <source>
        <strain evidence="9 10">KEMB 9005-328</strain>
    </source>
</reference>
<evidence type="ECO:0000259" key="7">
    <source>
        <dbReference type="Pfam" id="PF01028"/>
    </source>
</evidence>
<comment type="catalytic activity">
    <reaction evidence="1">
        <text>ATP-independent breakage of single-stranded DNA, followed by passage and rejoining.</text>
        <dbReference type="EC" id="5.6.2.1"/>
    </reaction>
</comment>
<dbReference type="GO" id="GO:0003917">
    <property type="term" value="F:DNA topoisomerase type I (single strand cut, ATP-independent) activity"/>
    <property type="evidence" value="ECO:0007669"/>
    <property type="project" value="UniProtKB-EC"/>
</dbReference>
<dbReference type="Pfam" id="PF01028">
    <property type="entry name" value="Topoisom_I"/>
    <property type="match status" value="1"/>
</dbReference>
<name>A0A845AIC7_9SPHN</name>
<gene>
    <name evidence="9" type="ORF">GRI58_10230</name>
</gene>
<evidence type="ECO:0000313" key="10">
    <source>
        <dbReference type="Proteomes" id="UP000439780"/>
    </source>
</evidence>
<feature type="domain" description="DNA topoisomerase IB N-terminal" evidence="8">
    <location>
        <begin position="22"/>
        <end position="70"/>
    </location>
</feature>
<dbReference type="GO" id="GO:0006265">
    <property type="term" value="P:DNA topological change"/>
    <property type="evidence" value="ECO:0007669"/>
    <property type="project" value="InterPro"/>
</dbReference>
<dbReference type="SUPFAM" id="SSF55869">
    <property type="entry name" value="DNA topoisomerase I domain"/>
    <property type="match status" value="1"/>
</dbReference>
<dbReference type="InterPro" id="IPR049331">
    <property type="entry name" value="Top1B_N_bact"/>
</dbReference>
<evidence type="ECO:0000256" key="5">
    <source>
        <dbReference type="ARBA" id="ARBA00023125"/>
    </source>
</evidence>
<feature type="domain" description="DNA topoisomerase I catalytic core eukaryotic-type" evidence="7">
    <location>
        <begin position="82"/>
        <end position="279"/>
    </location>
</feature>
<keyword evidence="10" id="KW-1185">Reference proteome</keyword>
<dbReference type="EMBL" id="WTYA01000007">
    <property type="protein sequence ID" value="MXP29197.1"/>
    <property type="molecule type" value="Genomic_DNA"/>
</dbReference>
<dbReference type="Pfam" id="PF21338">
    <property type="entry name" value="Top1B_N_bact"/>
    <property type="match status" value="1"/>
</dbReference>
<dbReference type="AlphaFoldDB" id="A0A845AIC7"/>
<comment type="caution">
    <text evidence="9">The sequence shown here is derived from an EMBL/GenBank/DDBJ whole genome shotgun (WGS) entry which is preliminary data.</text>
</comment>
<evidence type="ECO:0000256" key="3">
    <source>
        <dbReference type="ARBA" id="ARBA00012891"/>
    </source>
</evidence>
<keyword evidence="4" id="KW-0799">Topoisomerase</keyword>
<accession>A0A845AIC7</accession>
<dbReference type="Gene3D" id="3.30.66.10">
    <property type="entry name" value="DNA topoisomerase I domain"/>
    <property type="match status" value="1"/>
</dbReference>
<organism evidence="9 10">
    <name type="scientific">Qipengyuania algicida</name>
    <dbReference type="NCBI Taxonomy" id="1836209"/>
    <lineage>
        <taxon>Bacteria</taxon>
        <taxon>Pseudomonadati</taxon>
        <taxon>Pseudomonadota</taxon>
        <taxon>Alphaproteobacteria</taxon>
        <taxon>Sphingomonadales</taxon>
        <taxon>Erythrobacteraceae</taxon>
        <taxon>Qipengyuania</taxon>
    </lineage>
</organism>
<evidence type="ECO:0000256" key="6">
    <source>
        <dbReference type="ARBA" id="ARBA00023235"/>
    </source>
</evidence>
<dbReference type="PRINTS" id="PR00416">
    <property type="entry name" value="EUTPISMRASEI"/>
</dbReference>
<evidence type="ECO:0000256" key="4">
    <source>
        <dbReference type="ARBA" id="ARBA00023029"/>
    </source>
</evidence>
<dbReference type="InterPro" id="IPR035447">
    <property type="entry name" value="DNA_topo_I_N_sf"/>
</dbReference>
<dbReference type="InterPro" id="IPR001631">
    <property type="entry name" value="TopoI"/>
</dbReference>
<dbReference type="InterPro" id="IPR014711">
    <property type="entry name" value="TopoI_cat_a-hlx-sub_euk"/>
</dbReference>
<dbReference type="Proteomes" id="UP000439780">
    <property type="component" value="Unassembled WGS sequence"/>
</dbReference>
<dbReference type="GO" id="GO:0003677">
    <property type="term" value="F:DNA binding"/>
    <property type="evidence" value="ECO:0007669"/>
    <property type="project" value="UniProtKB-KW"/>
</dbReference>